<protein>
    <recommendedName>
        <fullName evidence="4">ABC transporter permease</fullName>
    </recommendedName>
</protein>
<comment type="caution">
    <text evidence="2">The sequence shown here is derived from an EMBL/GenBank/DDBJ whole genome shotgun (WGS) entry which is preliminary data.</text>
</comment>
<proteinExistence type="predicted"/>
<sequence length="302" mass="33337">MVSCHVRRNPRARRRFRMMWISYIGKEWIRKKIGVVTFVLTLLFAGLFSFGSYEIAKHAMDEPTSHGLLNGMMLMALGLMFAQMIIAFLVLFATMGAISGEVENGLMLAVLARPIPRWKVYLGKYAGSAVWVIIYSTALYFAILLPVHHWLNFPLDAIPILKSLLLFIWAPLLLLAVSMLGSVYLPMLGNGVACALLYGLTLFSGFVENIFTIDGGGKGGNEIASQLSLFFSMLMPSNTMLRRVSYELFSGLDLPVPADMVNSLGPFSMVNVPSIAFLGYSVLYLIVLLAAGCAAFRRKDIA</sequence>
<keyword evidence="1" id="KW-1133">Transmembrane helix</keyword>
<dbReference type="EMBL" id="QLUW01000003">
    <property type="protein sequence ID" value="RAP74993.1"/>
    <property type="molecule type" value="Genomic_DNA"/>
</dbReference>
<evidence type="ECO:0008006" key="4">
    <source>
        <dbReference type="Google" id="ProtNLM"/>
    </source>
</evidence>
<dbReference type="Pfam" id="PF12679">
    <property type="entry name" value="ABC2_membrane_2"/>
    <property type="match status" value="1"/>
</dbReference>
<gene>
    <name evidence="2" type="ORF">DL346_16485</name>
</gene>
<dbReference type="OrthoDB" id="5146022at2"/>
<feature type="transmembrane region" description="Helical" evidence="1">
    <location>
        <begin position="275"/>
        <end position="296"/>
    </location>
</feature>
<keyword evidence="1" id="KW-0472">Membrane</keyword>
<accession>A0A328TZP2</accession>
<organism evidence="2 3">
    <name type="scientific">Paenibacillus montanisoli</name>
    <dbReference type="NCBI Taxonomy" id="2081970"/>
    <lineage>
        <taxon>Bacteria</taxon>
        <taxon>Bacillati</taxon>
        <taxon>Bacillota</taxon>
        <taxon>Bacilli</taxon>
        <taxon>Bacillales</taxon>
        <taxon>Paenibacillaceae</taxon>
        <taxon>Paenibacillus</taxon>
    </lineage>
</organism>
<dbReference type="GO" id="GO:0005886">
    <property type="term" value="C:plasma membrane"/>
    <property type="evidence" value="ECO:0007669"/>
    <property type="project" value="UniProtKB-SubCell"/>
</dbReference>
<feature type="transmembrane region" description="Helical" evidence="1">
    <location>
        <begin position="163"/>
        <end position="185"/>
    </location>
</feature>
<name>A0A328TZP2_9BACL</name>
<evidence type="ECO:0000313" key="2">
    <source>
        <dbReference type="EMBL" id="RAP74993.1"/>
    </source>
</evidence>
<dbReference type="GO" id="GO:0140359">
    <property type="term" value="F:ABC-type transporter activity"/>
    <property type="evidence" value="ECO:0007669"/>
    <property type="project" value="InterPro"/>
</dbReference>
<dbReference type="Proteomes" id="UP000249260">
    <property type="component" value="Unassembled WGS sequence"/>
</dbReference>
<evidence type="ECO:0000313" key="3">
    <source>
        <dbReference type="Proteomes" id="UP000249260"/>
    </source>
</evidence>
<keyword evidence="3" id="KW-1185">Reference proteome</keyword>
<keyword evidence="1" id="KW-0812">Transmembrane</keyword>
<dbReference type="AlphaFoldDB" id="A0A328TZP2"/>
<reference evidence="2 3" key="1">
    <citation type="submission" date="2018-06" db="EMBL/GenBank/DDBJ databases">
        <title>Paenibacillus montanisoli sp. nov., isolated from mountain area soil.</title>
        <authorList>
            <person name="Wu M."/>
        </authorList>
    </citation>
    <scope>NUCLEOTIDE SEQUENCE [LARGE SCALE GENOMIC DNA]</scope>
    <source>
        <strain evidence="2 3">RA17</strain>
    </source>
</reference>
<evidence type="ECO:0000256" key="1">
    <source>
        <dbReference type="SAM" id="Phobius"/>
    </source>
</evidence>
<feature type="transmembrane region" description="Helical" evidence="1">
    <location>
        <begin position="192"/>
        <end position="211"/>
    </location>
</feature>
<feature type="transmembrane region" description="Helical" evidence="1">
    <location>
        <begin position="73"/>
        <end position="100"/>
    </location>
</feature>
<feature type="transmembrane region" description="Helical" evidence="1">
    <location>
        <begin position="121"/>
        <end position="143"/>
    </location>
</feature>